<evidence type="ECO:0000256" key="8">
    <source>
        <dbReference type="SAM" id="MobiDB-lite"/>
    </source>
</evidence>
<dbReference type="PANTHER" id="PTHR23409">
    <property type="entry name" value="RIBONUCLEOSIDE-DIPHOSPHATE REDUCTASE SMALL CHAIN"/>
    <property type="match status" value="1"/>
</dbReference>
<keyword evidence="7" id="KW-0215">Deoxyribonucleotide synthesis</keyword>
<organism evidence="10 11">
    <name type="scientific">Coleophoma cylindrospora</name>
    <dbReference type="NCBI Taxonomy" id="1849047"/>
    <lineage>
        <taxon>Eukaryota</taxon>
        <taxon>Fungi</taxon>
        <taxon>Dikarya</taxon>
        <taxon>Ascomycota</taxon>
        <taxon>Pezizomycotina</taxon>
        <taxon>Leotiomycetes</taxon>
        <taxon>Helotiales</taxon>
        <taxon>Dermateaceae</taxon>
        <taxon>Coleophoma</taxon>
    </lineage>
</organism>
<gene>
    <name evidence="10" type="ORF">BP6252_00772</name>
</gene>
<dbReference type="Pfam" id="PF00268">
    <property type="entry name" value="Ribonuc_red_sm"/>
    <property type="match status" value="1"/>
</dbReference>
<reference evidence="10 11" key="1">
    <citation type="journal article" date="2018" name="IMA Fungus">
        <title>IMA Genome-F 9: Draft genome sequence of Annulohypoxylon stygium, Aspergillus mulundensis, Berkeleyomyces basicola (syn. Thielaviopsis basicola), Ceratocystis smalleyi, two Cercospora beticola strains, Coleophoma cylindrospora, Fusarium fracticaudum, Phialophora cf. hyalina, and Morchella septimelata.</title>
        <authorList>
            <person name="Wingfield B.D."/>
            <person name="Bills G.F."/>
            <person name="Dong Y."/>
            <person name="Huang W."/>
            <person name="Nel W.J."/>
            <person name="Swalarsk-Parry B.S."/>
            <person name="Vaghefi N."/>
            <person name="Wilken P.M."/>
            <person name="An Z."/>
            <person name="de Beer Z.W."/>
            <person name="De Vos L."/>
            <person name="Chen L."/>
            <person name="Duong T.A."/>
            <person name="Gao Y."/>
            <person name="Hammerbacher A."/>
            <person name="Kikkert J.R."/>
            <person name="Li Y."/>
            <person name="Li H."/>
            <person name="Li K."/>
            <person name="Li Q."/>
            <person name="Liu X."/>
            <person name="Ma X."/>
            <person name="Naidoo K."/>
            <person name="Pethybridge S.J."/>
            <person name="Sun J."/>
            <person name="Steenkamp E.T."/>
            <person name="van der Nest M.A."/>
            <person name="van Wyk S."/>
            <person name="Wingfield M.J."/>
            <person name="Xiong C."/>
            <person name="Yue Q."/>
            <person name="Zhang X."/>
        </authorList>
    </citation>
    <scope>NUCLEOTIDE SEQUENCE [LARGE SCALE GENOMIC DNA]</scope>
    <source>
        <strain evidence="10 11">BP6252</strain>
    </source>
</reference>
<keyword evidence="5" id="KW-0560">Oxidoreductase</keyword>
<accession>A0A3D8SQZ5</accession>
<dbReference type="OrthoDB" id="10248373at2759"/>
<dbReference type="InterPro" id="IPR033909">
    <property type="entry name" value="RNR_small"/>
</dbReference>
<keyword evidence="11" id="KW-1185">Reference proteome</keyword>
<dbReference type="CDD" id="cd01049">
    <property type="entry name" value="RNRR2"/>
    <property type="match status" value="1"/>
</dbReference>
<dbReference type="GO" id="GO:0046872">
    <property type="term" value="F:metal ion binding"/>
    <property type="evidence" value="ECO:0007669"/>
    <property type="project" value="UniProtKB-KW"/>
</dbReference>
<keyword evidence="9" id="KW-1133">Transmembrane helix</keyword>
<sequence length="413" mass="46566">MTSQVTPSKMAASAIEGFKMTDSPVKKLDFAAAGKENAPADTDASIVSDIETKKPIEEVKTVQAVTAATIKPEEADEPLLQENPQRFVLFPIKYHEIWQMYKKAEASFWTAEEIDLSKDLHDWNNKLNDDERYFISHVLAFFAASDGIVNENLVERFSGEVQIPEARCFYGFQIMMENIHSETYSLLIDTYIKEQAQKSYLFNAIETIPCIKKKADWAVKWIQDKNSTFAQRLVAFAAVEGIFFSGSFASIFWLKKRGLMAGLTFSNELISRDEGLHTDFACLLFSHLKHRPSKQAVQDVITEAVAIEQEFLTEALPCALLGMNSNLMKQYIEFVADRLLLSLGNEKVYKATNPFDFMENISLAGKTNFFEKRVGDYQKAGVMAGTQKKQEDTAAQAEAKAENGGDFNFDEDF</sequence>
<feature type="transmembrane region" description="Helical" evidence="9">
    <location>
        <begin position="233"/>
        <end position="254"/>
    </location>
</feature>
<evidence type="ECO:0000313" key="10">
    <source>
        <dbReference type="EMBL" id="RDW88740.1"/>
    </source>
</evidence>
<dbReference type="STRING" id="1849047.A0A3D8SQZ5"/>
<name>A0A3D8SQZ5_9HELO</name>
<keyword evidence="9" id="KW-0812">Transmembrane</keyword>
<evidence type="ECO:0000256" key="1">
    <source>
        <dbReference type="ARBA" id="ARBA00001962"/>
    </source>
</evidence>
<dbReference type="GO" id="GO:0009263">
    <property type="term" value="P:deoxyribonucleotide biosynthetic process"/>
    <property type="evidence" value="ECO:0007669"/>
    <property type="project" value="UniProtKB-KW"/>
</dbReference>
<keyword evidence="9" id="KW-0472">Membrane</keyword>
<dbReference type="Proteomes" id="UP000256645">
    <property type="component" value="Unassembled WGS sequence"/>
</dbReference>
<dbReference type="InterPro" id="IPR009078">
    <property type="entry name" value="Ferritin-like_SF"/>
</dbReference>
<keyword evidence="6" id="KW-0408">Iron</keyword>
<dbReference type="PANTHER" id="PTHR23409:SF18">
    <property type="entry name" value="RIBONUCLEOSIDE-DIPHOSPHATE REDUCTASE SUBUNIT M2"/>
    <property type="match status" value="1"/>
</dbReference>
<dbReference type="SUPFAM" id="SSF47240">
    <property type="entry name" value="Ferritin-like"/>
    <property type="match status" value="1"/>
</dbReference>
<comment type="similarity">
    <text evidence="2">Belongs to the ribonucleoside diphosphate reductase small chain family.</text>
</comment>
<evidence type="ECO:0000256" key="6">
    <source>
        <dbReference type="ARBA" id="ARBA00023004"/>
    </source>
</evidence>
<dbReference type="InterPro" id="IPR030475">
    <property type="entry name" value="RNR_small_AS"/>
</dbReference>
<evidence type="ECO:0000256" key="9">
    <source>
        <dbReference type="SAM" id="Phobius"/>
    </source>
</evidence>
<keyword evidence="4" id="KW-0479">Metal-binding</keyword>
<evidence type="ECO:0000313" key="11">
    <source>
        <dbReference type="Proteomes" id="UP000256645"/>
    </source>
</evidence>
<dbReference type="EMBL" id="PDLM01000001">
    <property type="protein sequence ID" value="RDW88740.1"/>
    <property type="molecule type" value="Genomic_DNA"/>
</dbReference>
<comment type="cofactor">
    <cofactor evidence="1">
        <name>Fe cation</name>
        <dbReference type="ChEBI" id="CHEBI:24875"/>
    </cofactor>
</comment>
<dbReference type="AlphaFoldDB" id="A0A3D8SQZ5"/>
<protein>
    <recommendedName>
        <fullName evidence="3">ribonucleoside-diphosphate reductase</fullName>
        <ecNumber evidence="3">1.17.4.1</ecNumber>
    </recommendedName>
</protein>
<dbReference type="EC" id="1.17.4.1" evidence="3"/>
<comment type="caution">
    <text evidence="10">The sequence shown here is derived from an EMBL/GenBank/DDBJ whole genome shotgun (WGS) entry which is preliminary data.</text>
</comment>
<evidence type="ECO:0000256" key="4">
    <source>
        <dbReference type="ARBA" id="ARBA00022723"/>
    </source>
</evidence>
<dbReference type="Gene3D" id="1.10.620.20">
    <property type="entry name" value="Ribonucleotide Reductase, subunit A"/>
    <property type="match status" value="1"/>
</dbReference>
<evidence type="ECO:0000256" key="5">
    <source>
        <dbReference type="ARBA" id="ARBA00023002"/>
    </source>
</evidence>
<feature type="region of interest" description="Disordered" evidence="8">
    <location>
        <begin position="385"/>
        <end position="413"/>
    </location>
</feature>
<proteinExistence type="inferred from homology"/>
<dbReference type="InterPro" id="IPR000358">
    <property type="entry name" value="RNR_small_fam"/>
</dbReference>
<evidence type="ECO:0000256" key="2">
    <source>
        <dbReference type="ARBA" id="ARBA00009303"/>
    </source>
</evidence>
<dbReference type="PROSITE" id="PS00368">
    <property type="entry name" value="RIBORED_SMALL"/>
    <property type="match status" value="1"/>
</dbReference>
<dbReference type="InterPro" id="IPR012348">
    <property type="entry name" value="RNR-like"/>
</dbReference>
<evidence type="ECO:0000256" key="7">
    <source>
        <dbReference type="ARBA" id="ARBA00023116"/>
    </source>
</evidence>
<dbReference type="GO" id="GO:0004748">
    <property type="term" value="F:ribonucleoside-diphosphate reductase activity, thioredoxin disulfide as acceptor"/>
    <property type="evidence" value="ECO:0007669"/>
    <property type="project" value="UniProtKB-EC"/>
</dbReference>
<dbReference type="FunFam" id="1.10.620.20:FF:000004">
    <property type="entry name" value="Ribonucleoside-diphosphate reductase subunit M2 B"/>
    <property type="match status" value="1"/>
</dbReference>
<evidence type="ECO:0000256" key="3">
    <source>
        <dbReference type="ARBA" id="ARBA00012274"/>
    </source>
</evidence>